<dbReference type="NCBIfam" id="TIGR00688">
    <property type="entry name" value="rarD"/>
    <property type="match status" value="1"/>
</dbReference>
<evidence type="ECO:0000256" key="5">
    <source>
        <dbReference type="ARBA" id="ARBA00022692"/>
    </source>
</evidence>
<evidence type="ECO:0000256" key="3">
    <source>
        <dbReference type="ARBA" id="ARBA00022448"/>
    </source>
</evidence>
<accession>A0ABW2KJE9</accession>
<dbReference type="InterPro" id="IPR037185">
    <property type="entry name" value="EmrE-like"/>
</dbReference>
<dbReference type="EMBL" id="JBHTBH010000007">
    <property type="protein sequence ID" value="MFC7329314.1"/>
    <property type="molecule type" value="Genomic_DNA"/>
</dbReference>
<evidence type="ECO:0000256" key="6">
    <source>
        <dbReference type="ARBA" id="ARBA00022989"/>
    </source>
</evidence>
<feature type="transmembrane region" description="Helical" evidence="9">
    <location>
        <begin position="177"/>
        <end position="199"/>
    </location>
</feature>
<dbReference type="InterPro" id="IPR000620">
    <property type="entry name" value="EamA_dom"/>
</dbReference>
<keyword evidence="7 9" id="KW-0472">Membrane</keyword>
<feature type="region of interest" description="Disordered" evidence="8">
    <location>
        <begin position="292"/>
        <end position="314"/>
    </location>
</feature>
<protein>
    <submittedName>
        <fullName evidence="11">EamA family transporter RarD</fullName>
    </submittedName>
</protein>
<gene>
    <name evidence="11" type="primary">rarD</name>
    <name evidence="11" type="ORF">ACFQRF_16380</name>
</gene>
<dbReference type="SUPFAM" id="SSF103481">
    <property type="entry name" value="Multidrug resistance efflux transporter EmrE"/>
    <property type="match status" value="2"/>
</dbReference>
<feature type="transmembrane region" description="Helical" evidence="9">
    <location>
        <begin position="126"/>
        <end position="143"/>
    </location>
</feature>
<feature type="compositionally biased region" description="Low complexity" evidence="8">
    <location>
        <begin position="301"/>
        <end position="314"/>
    </location>
</feature>
<feature type="transmembrane region" description="Helical" evidence="9">
    <location>
        <begin position="7"/>
        <end position="25"/>
    </location>
</feature>
<evidence type="ECO:0000256" key="8">
    <source>
        <dbReference type="SAM" id="MobiDB-lite"/>
    </source>
</evidence>
<evidence type="ECO:0000256" key="1">
    <source>
        <dbReference type="ARBA" id="ARBA00004651"/>
    </source>
</evidence>
<proteinExistence type="inferred from homology"/>
<feature type="transmembrane region" description="Helical" evidence="9">
    <location>
        <begin position="98"/>
        <end position="119"/>
    </location>
</feature>
<evidence type="ECO:0000256" key="9">
    <source>
        <dbReference type="SAM" id="Phobius"/>
    </source>
</evidence>
<keyword evidence="5 9" id="KW-0812">Transmembrane</keyword>
<feature type="transmembrane region" description="Helical" evidence="9">
    <location>
        <begin position="211"/>
        <end position="233"/>
    </location>
</feature>
<evidence type="ECO:0000256" key="2">
    <source>
        <dbReference type="ARBA" id="ARBA00007362"/>
    </source>
</evidence>
<keyword evidence="6 9" id="KW-1133">Transmembrane helix</keyword>
<evidence type="ECO:0000256" key="4">
    <source>
        <dbReference type="ARBA" id="ARBA00022475"/>
    </source>
</evidence>
<comment type="subcellular location">
    <subcellularLocation>
        <location evidence="1">Cell membrane</location>
        <topology evidence="1">Multi-pass membrane protein</topology>
    </subcellularLocation>
</comment>
<feature type="transmembrane region" description="Helical" evidence="9">
    <location>
        <begin position="70"/>
        <end position="92"/>
    </location>
</feature>
<evidence type="ECO:0000313" key="12">
    <source>
        <dbReference type="Proteomes" id="UP001596540"/>
    </source>
</evidence>
<sequence>MSESNRGVLFGASAYLMWGLFPLYWPLLAPSGAVEILAHRMMWSLLTVLGILALRRHWRWFAAVLRNPRQMLLLTGAALMITANWGVFIYTVNSGHTLQAALGYFINPLVSVVLGVVVFSERLRRAQWAAVGLGTVAVAVLTFDYGAPPWMALAMALTFAGYGVLKKFVRLDGVESLTVETIVMFLPALGYTLVLYATGDGTFGQVSAGHTALLVGSGLVTAIPLLCFGAAAFRVPLSMLGLLQFIAPVLQFLIGWLVYGEDMPASRWIGFAFVWAALTVFAVDLAASARRSARGTPPDPAGAAAQAVAAPGRG</sequence>
<evidence type="ECO:0000259" key="10">
    <source>
        <dbReference type="Pfam" id="PF00892"/>
    </source>
</evidence>
<comment type="similarity">
    <text evidence="2">Belongs to the EamA transporter family.</text>
</comment>
<keyword evidence="3" id="KW-0813">Transport</keyword>
<reference evidence="12" key="1">
    <citation type="journal article" date="2019" name="Int. J. Syst. Evol. Microbiol.">
        <title>The Global Catalogue of Microorganisms (GCM) 10K type strain sequencing project: providing services to taxonomists for standard genome sequencing and annotation.</title>
        <authorList>
            <consortium name="The Broad Institute Genomics Platform"/>
            <consortium name="The Broad Institute Genome Sequencing Center for Infectious Disease"/>
            <person name="Wu L."/>
            <person name="Ma J."/>
        </authorList>
    </citation>
    <scope>NUCLEOTIDE SEQUENCE [LARGE SCALE GENOMIC DNA]</scope>
    <source>
        <strain evidence="12">CGMCC 4.7382</strain>
    </source>
</reference>
<dbReference type="InterPro" id="IPR004626">
    <property type="entry name" value="RarD"/>
</dbReference>
<feature type="transmembrane region" description="Helical" evidence="9">
    <location>
        <begin position="149"/>
        <end position="165"/>
    </location>
</feature>
<evidence type="ECO:0000256" key="7">
    <source>
        <dbReference type="ARBA" id="ARBA00023136"/>
    </source>
</evidence>
<comment type="caution">
    <text evidence="11">The sequence shown here is derived from an EMBL/GenBank/DDBJ whole genome shotgun (WGS) entry which is preliminary data.</text>
</comment>
<evidence type="ECO:0000313" key="11">
    <source>
        <dbReference type="EMBL" id="MFC7329314.1"/>
    </source>
</evidence>
<name>A0ABW2KJE9_9ACTN</name>
<feature type="domain" description="EamA" evidence="10">
    <location>
        <begin position="6"/>
        <end position="142"/>
    </location>
</feature>
<organism evidence="11 12">
    <name type="scientific">Marinactinospora rubrisoli</name>
    <dbReference type="NCBI Taxonomy" id="2715399"/>
    <lineage>
        <taxon>Bacteria</taxon>
        <taxon>Bacillati</taxon>
        <taxon>Actinomycetota</taxon>
        <taxon>Actinomycetes</taxon>
        <taxon>Streptosporangiales</taxon>
        <taxon>Nocardiopsidaceae</taxon>
        <taxon>Marinactinospora</taxon>
    </lineage>
</organism>
<feature type="transmembrane region" description="Helical" evidence="9">
    <location>
        <begin position="240"/>
        <end position="259"/>
    </location>
</feature>
<dbReference type="Pfam" id="PF00892">
    <property type="entry name" value="EamA"/>
    <property type="match status" value="1"/>
</dbReference>
<feature type="transmembrane region" description="Helical" evidence="9">
    <location>
        <begin position="265"/>
        <end position="287"/>
    </location>
</feature>
<dbReference type="RefSeq" id="WP_379871962.1">
    <property type="nucleotide sequence ID" value="NZ_JBHTBH010000007.1"/>
</dbReference>
<keyword evidence="12" id="KW-1185">Reference proteome</keyword>
<keyword evidence="4" id="KW-1003">Cell membrane</keyword>
<feature type="transmembrane region" description="Helical" evidence="9">
    <location>
        <begin position="37"/>
        <end position="58"/>
    </location>
</feature>
<dbReference type="PANTHER" id="PTHR22911:SF137">
    <property type="entry name" value="SOLUTE CARRIER FAMILY 35 MEMBER G2-RELATED"/>
    <property type="match status" value="1"/>
</dbReference>
<dbReference type="Proteomes" id="UP001596540">
    <property type="component" value="Unassembled WGS sequence"/>
</dbReference>
<dbReference type="PANTHER" id="PTHR22911">
    <property type="entry name" value="ACYL-MALONYL CONDENSING ENZYME-RELATED"/>
    <property type="match status" value="1"/>
</dbReference>